<evidence type="ECO:0000256" key="6">
    <source>
        <dbReference type="ARBA" id="ARBA00022723"/>
    </source>
</evidence>
<comment type="similarity">
    <text evidence="3">Belongs to the cytochrome P450 family.</text>
</comment>
<evidence type="ECO:0000256" key="5">
    <source>
        <dbReference type="ARBA" id="ARBA00022692"/>
    </source>
</evidence>
<keyword evidence="11" id="KW-0472">Membrane</keyword>
<comment type="subcellular location">
    <subcellularLocation>
        <location evidence="2">Membrane</location>
        <topology evidence="2">Single-pass membrane protein</topology>
    </subcellularLocation>
</comment>
<dbReference type="EMBL" id="KV448124">
    <property type="protein sequence ID" value="OAX44499.1"/>
    <property type="molecule type" value="Genomic_DNA"/>
</dbReference>
<sequence length="103" mass="11711">MTLFPDVQKKAQAEIDVVVDPGRLPSFTDRRSLPYTEALAKELMRGISTTAVPRRVIEDDIHDGDYISKGSSIIPNIWFMLNDPQTYANPWEFNPERFLGKDG</sequence>
<dbReference type="PANTHER" id="PTHR46300:SF2">
    <property type="entry name" value="CYTOCHROME P450 MONOOXYGENASE ALNH-RELATED"/>
    <property type="match status" value="1"/>
</dbReference>
<organism evidence="12 13">
    <name type="scientific">Rhizopogon vinicolor AM-OR11-026</name>
    <dbReference type="NCBI Taxonomy" id="1314800"/>
    <lineage>
        <taxon>Eukaryota</taxon>
        <taxon>Fungi</taxon>
        <taxon>Dikarya</taxon>
        <taxon>Basidiomycota</taxon>
        <taxon>Agaricomycotina</taxon>
        <taxon>Agaricomycetes</taxon>
        <taxon>Agaricomycetidae</taxon>
        <taxon>Boletales</taxon>
        <taxon>Suillineae</taxon>
        <taxon>Rhizopogonaceae</taxon>
        <taxon>Rhizopogon</taxon>
    </lineage>
</organism>
<keyword evidence="8" id="KW-0560">Oxidoreductase</keyword>
<comment type="cofactor">
    <cofactor evidence="1">
        <name>heme</name>
        <dbReference type="ChEBI" id="CHEBI:30413"/>
    </cofactor>
</comment>
<evidence type="ECO:0000256" key="7">
    <source>
        <dbReference type="ARBA" id="ARBA00022989"/>
    </source>
</evidence>
<dbReference type="GO" id="GO:0016020">
    <property type="term" value="C:membrane"/>
    <property type="evidence" value="ECO:0007669"/>
    <property type="project" value="UniProtKB-SubCell"/>
</dbReference>
<evidence type="ECO:0000313" key="12">
    <source>
        <dbReference type="EMBL" id="OAX44499.1"/>
    </source>
</evidence>
<proteinExistence type="inferred from homology"/>
<dbReference type="Pfam" id="PF00067">
    <property type="entry name" value="p450"/>
    <property type="match status" value="1"/>
</dbReference>
<keyword evidence="13" id="KW-1185">Reference proteome</keyword>
<name>A0A1B7NIA9_9AGAM</name>
<protein>
    <submittedName>
        <fullName evidence="12">Cytochrome P450</fullName>
    </submittedName>
</protein>
<dbReference type="InterPro" id="IPR050364">
    <property type="entry name" value="Cytochrome_P450_fung"/>
</dbReference>
<dbReference type="InterPro" id="IPR001128">
    <property type="entry name" value="Cyt_P450"/>
</dbReference>
<dbReference type="OrthoDB" id="3934656at2759"/>
<evidence type="ECO:0000256" key="11">
    <source>
        <dbReference type="ARBA" id="ARBA00023136"/>
    </source>
</evidence>
<reference evidence="12 13" key="1">
    <citation type="submission" date="2016-06" db="EMBL/GenBank/DDBJ databases">
        <title>Comparative genomics of the ectomycorrhizal sister species Rhizopogon vinicolor and Rhizopogon vesiculosus (Basidiomycota: Boletales) reveals a divergence of the mating type B locus.</title>
        <authorList>
            <consortium name="DOE Joint Genome Institute"/>
            <person name="Mujic A.B."/>
            <person name="Kuo A."/>
            <person name="Tritt A."/>
            <person name="Lipzen A."/>
            <person name="Chen C."/>
            <person name="Johnson J."/>
            <person name="Sharma A."/>
            <person name="Barry K."/>
            <person name="Grigoriev I.V."/>
            <person name="Spatafora J.W."/>
        </authorList>
    </citation>
    <scope>NUCLEOTIDE SEQUENCE [LARGE SCALE GENOMIC DNA]</scope>
    <source>
        <strain evidence="12 13">AM-OR11-026</strain>
    </source>
</reference>
<keyword evidence="6" id="KW-0479">Metal-binding</keyword>
<evidence type="ECO:0000256" key="1">
    <source>
        <dbReference type="ARBA" id="ARBA00001971"/>
    </source>
</evidence>
<dbReference type="Gene3D" id="1.10.630.10">
    <property type="entry name" value="Cytochrome P450"/>
    <property type="match status" value="1"/>
</dbReference>
<accession>A0A1B7NIA9</accession>
<feature type="non-terminal residue" evidence="12">
    <location>
        <position position="103"/>
    </location>
</feature>
<evidence type="ECO:0000256" key="9">
    <source>
        <dbReference type="ARBA" id="ARBA00023004"/>
    </source>
</evidence>
<evidence type="ECO:0000256" key="8">
    <source>
        <dbReference type="ARBA" id="ARBA00023002"/>
    </source>
</evidence>
<evidence type="ECO:0000256" key="4">
    <source>
        <dbReference type="ARBA" id="ARBA00022617"/>
    </source>
</evidence>
<keyword evidence="5" id="KW-0812">Transmembrane</keyword>
<dbReference type="GO" id="GO:0004497">
    <property type="term" value="F:monooxygenase activity"/>
    <property type="evidence" value="ECO:0007669"/>
    <property type="project" value="UniProtKB-KW"/>
</dbReference>
<dbReference type="PANTHER" id="PTHR46300">
    <property type="entry name" value="P450, PUTATIVE (EUROFUNG)-RELATED-RELATED"/>
    <property type="match status" value="1"/>
</dbReference>
<dbReference type="STRING" id="1314800.A0A1B7NIA9"/>
<dbReference type="InParanoid" id="A0A1B7NIA9"/>
<dbReference type="GO" id="GO:0005506">
    <property type="term" value="F:iron ion binding"/>
    <property type="evidence" value="ECO:0007669"/>
    <property type="project" value="InterPro"/>
</dbReference>
<dbReference type="InterPro" id="IPR036396">
    <property type="entry name" value="Cyt_P450_sf"/>
</dbReference>
<keyword evidence="10" id="KW-0503">Monooxygenase</keyword>
<keyword evidence="4" id="KW-0349">Heme</keyword>
<dbReference type="GO" id="GO:0016705">
    <property type="term" value="F:oxidoreductase activity, acting on paired donors, with incorporation or reduction of molecular oxygen"/>
    <property type="evidence" value="ECO:0007669"/>
    <property type="project" value="InterPro"/>
</dbReference>
<evidence type="ECO:0000256" key="10">
    <source>
        <dbReference type="ARBA" id="ARBA00023033"/>
    </source>
</evidence>
<dbReference type="GO" id="GO:0020037">
    <property type="term" value="F:heme binding"/>
    <property type="evidence" value="ECO:0007669"/>
    <property type="project" value="InterPro"/>
</dbReference>
<dbReference type="SUPFAM" id="SSF48264">
    <property type="entry name" value="Cytochrome P450"/>
    <property type="match status" value="1"/>
</dbReference>
<evidence type="ECO:0000256" key="3">
    <source>
        <dbReference type="ARBA" id="ARBA00010617"/>
    </source>
</evidence>
<dbReference type="AlphaFoldDB" id="A0A1B7NIA9"/>
<evidence type="ECO:0000256" key="2">
    <source>
        <dbReference type="ARBA" id="ARBA00004167"/>
    </source>
</evidence>
<keyword evidence="7" id="KW-1133">Transmembrane helix</keyword>
<evidence type="ECO:0000313" key="13">
    <source>
        <dbReference type="Proteomes" id="UP000092154"/>
    </source>
</evidence>
<dbReference type="Proteomes" id="UP000092154">
    <property type="component" value="Unassembled WGS sequence"/>
</dbReference>
<keyword evidence="9" id="KW-0408">Iron</keyword>
<gene>
    <name evidence="12" type="ORF">K503DRAFT_664083</name>
</gene>